<evidence type="ECO:0000313" key="3">
    <source>
        <dbReference type="Proteomes" id="UP000245119"/>
    </source>
</evidence>
<organism evidence="2 3">
    <name type="scientific">Pomacea canaliculata</name>
    <name type="common">Golden apple snail</name>
    <dbReference type="NCBI Taxonomy" id="400727"/>
    <lineage>
        <taxon>Eukaryota</taxon>
        <taxon>Metazoa</taxon>
        <taxon>Spiralia</taxon>
        <taxon>Lophotrochozoa</taxon>
        <taxon>Mollusca</taxon>
        <taxon>Gastropoda</taxon>
        <taxon>Caenogastropoda</taxon>
        <taxon>Architaenioglossa</taxon>
        <taxon>Ampullarioidea</taxon>
        <taxon>Ampullariidae</taxon>
        <taxon>Pomacea</taxon>
    </lineage>
</organism>
<dbReference type="Proteomes" id="UP000245119">
    <property type="component" value="Linkage Group LG12"/>
</dbReference>
<name>A0A2T7NJK1_POMCA</name>
<proteinExistence type="predicted"/>
<keyword evidence="3" id="KW-1185">Reference proteome</keyword>
<reference evidence="2 3" key="1">
    <citation type="submission" date="2018-04" db="EMBL/GenBank/DDBJ databases">
        <title>The genome of golden apple snail Pomacea canaliculata provides insight into stress tolerance and invasive adaptation.</title>
        <authorList>
            <person name="Liu C."/>
            <person name="Liu B."/>
            <person name="Ren Y."/>
            <person name="Zhang Y."/>
            <person name="Wang H."/>
            <person name="Li S."/>
            <person name="Jiang F."/>
            <person name="Yin L."/>
            <person name="Zhang G."/>
            <person name="Qian W."/>
            <person name="Fan W."/>
        </authorList>
    </citation>
    <scope>NUCLEOTIDE SEQUENCE [LARGE SCALE GENOMIC DNA]</scope>
    <source>
        <strain evidence="2">SZHN2017</strain>
        <tissue evidence="2">Muscle</tissue>
    </source>
</reference>
<accession>A0A2T7NJK1</accession>
<feature type="region of interest" description="Disordered" evidence="1">
    <location>
        <begin position="21"/>
        <end position="51"/>
    </location>
</feature>
<evidence type="ECO:0000313" key="2">
    <source>
        <dbReference type="EMBL" id="PVD21345.1"/>
    </source>
</evidence>
<feature type="region of interest" description="Disordered" evidence="1">
    <location>
        <begin position="77"/>
        <end position="96"/>
    </location>
</feature>
<feature type="region of interest" description="Disordered" evidence="1">
    <location>
        <begin position="118"/>
        <end position="152"/>
    </location>
</feature>
<protein>
    <submittedName>
        <fullName evidence="2">Uncharacterized protein</fullName>
    </submittedName>
</protein>
<dbReference type="EMBL" id="PZQS01000012">
    <property type="protein sequence ID" value="PVD21345.1"/>
    <property type="molecule type" value="Genomic_DNA"/>
</dbReference>
<gene>
    <name evidence="2" type="ORF">C0Q70_19518</name>
</gene>
<feature type="compositionally biased region" description="Acidic residues" evidence="1">
    <location>
        <begin position="28"/>
        <end position="44"/>
    </location>
</feature>
<sequence>MTESNASTKNCVIDSIRKQMTNSMKVEGEEEEEEDVVEEEEEEGGVLRREAETGEGRVRCLMVGLQTEMSKWRVGRYGDTRQRKKETEVSQDEKDMPVLVDEEVEDLKKKKKTEVIEKKDMKEDPAMATAAAEKEDSEVTKKVEEVEERDWE</sequence>
<evidence type="ECO:0000256" key="1">
    <source>
        <dbReference type="SAM" id="MobiDB-lite"/>
    </source>
</evidence>
<dbReference type="AlphaFoldDB" id="A0A2T7NJK1"/>
<feature type="compositionally biased region" description="Basic and acidic residues" evidence="1">
    <location>
        <begin position="132"/>
        <end position="144"/>
    </location>
</feature>
<comment type="caution">
    <text evidence="2">The sequence shown here is derived from an EMBL/GenBank/DDBJ whole genome shotgun (WGS) entry which is preliminary data.</text>
</comment>